<gene>
    <name evidence="3" type="ORF">ABIE13_005656</name>
</gene>
<feature type="domain" description="AtuA-like ferredoxin-fold" evidence="2">
    <location>
        <begin position="491"/>
        <end position="589"/>
    </location>
</feature>
<dbReference type="PANTHER" id="PTHR47708:SF2">
    <property type="entry name" value="SI:CH73-132F6.5"/>
    <property type="match status" value="1"/>
</dbReference>
<reference evidence="3 4" key="1">
    <citation type="submission" date="2024-06" db="EMBL/GenBank/DDBJ databases">
        <title>Sorghum-associated microbial communities from plants grown in Nebraska, USA.</title>
        <authorList>
            <person name="Schachtman D."/>
        </authorList>
    </citation>
    <scope>NUCLEOTIDE SEQUENCE [LARGE SCALE GENOMIC DNA]</scope>
    <source>
        <strain evidence="3 4">2709</strain>
    </source>
</reference>
<proteinExistence type="predicted"/>
<evidence type="ECO:0000259" key="2">
    <source>
        <dbReference type="Pfam" id="PF23544"/>
    </source>
</evidence>
<name>A0ABV2QHJ3_9BURK</name>
<dbReference type="Proteomes" id="UP001549320">
    <property type="component" value="Unassembled WGS sequence"/>
</dbReference>
<accession>A0ABV2QHJ3</accession>
<keyword evidence="4" id="KW-1185">Reference proteome</keyword>
<dbReference type="Pfam" id="PF07287">
    <property type="entry name" value="AtuA"/>
    <property type="match status" value="1"/>
</dbReference>
<evidence type="ECO:0000313" key="3">
    <source>
        <dbReference type="EMBL" id="MET4580509.1"/>
    </source>
</evidence>
<protein>
    <recommendedName>
        <fullName evidence="5">Terpene utilization protein AtuA</fullName>
    </recommendedName>
</protein>
<evidence type="ECO:0000259" key="1">
    <source>
        <dbReference type="Pfam" id="PF07287"/>
    </source>
</evidence>
<comment type="caution">
    <text evidence="3">The sequence shown here is derived from an EMBL/GenBank/DDBJ whole genome shotgun (WGS) entry which is preliminary data.</text>
</comment>
<organism evidence="3 4">
    <name type="scientific">Ottowia thiooxydans</name>
    <dbReference type="NCBI Taxonomy" id="219182"/>
    <lineage>
        <taxon>Bacteria</taxon>
        <taxon>Pseudomonadati</taxon>
        <taxon>Pseudomonadota</taxon>
        <taxon>Betaproteobacteria</taxon>
        <taxon>Burkholderiales</taxon>
        <taxon>Comamonadaceae</taxon>
        <taxon>Ottowia</taxon>
    </lineage>
</organism>
<dbReference type="RefSeq" id="WP_354449493.1">
    <property type="nucleotide sequence ID" value="NZ_JBEPSH010000023.1"/>
</dbReference>
<evidence type="ECO:0008006" key="5">
    <source>
        <dbReference type="Google" id="ProtNLM"/>
    </source>
</evidence>
<evidence type="ECO:0000313" key="4">
    <source>
        <dbReference type="Proteomes" id="UP001549320"/>
    </source>
</evidence>
<feature type="domain" description="Acyclic terpene utilisation N-terminal" evidence="1">
    <location>
        <begin position="7"/>
        <end position="450"/>
    </location>
</feature>
<dbReference type="Pfam" id="PF23544">
    <property type="entry name" value="AtuA_ferredoxin"/>
    <property type="match status" value="1"/>
</dbReference>
<dbReference type="EMBL" id="JBEPSH010000023">
    <property type="protein sequence ID" value="MET4580509.1"/>
    <property type="molecule type" value="Genomic_DNA"/>
</dbReference>
<dbReference type="InterPro" id="IPR056362">
    <property type="entry name" value="AtuA-like_ferredoxin_dom"/>
</dbReference>
<sequence>MLEKKMVRIGGGSAYWGDSVTGPIQLVERGEIKYLMLEYLAELTMSILVNARKKDPELGYATDFIVAAMRRTLKDVVTKGIRVITNAGGVNPQACARALTALADELGVSVKIAVVEGDDVGPKLESLRASGVREMFSGQEFPANVASASAYLGAFPIARALDEGAQIVITGRGVDSALALGPLIHEFGWRDTDYDLLAAGSLAGHLLECSTQITGGLHTDWRNVPDWAGIGYPIAECEPDGSFVLTKTPESGGLVNRLTVGEQLIYELHDPGNYALPDVMCDFTGVTLTEVGAHRVLVKGAVGKPPTRTLKVSATYADGWRCTAQRTVVGFEAVAKAERLAEEAIRRCETLNARDGLGPFTEVCAEVLGSEKSSFGSSAAGGNSREVVLRLSVKHPNRAALRTFATEFPSFGTAGPPGFTGSGGGRASPQPVLRLFSFLLDKSELIPTVTLPDGRRIEVPFKLHEASSGSTSINADWKPDSTPLQSLDGSVKLRDLAVGRSGDKGDTSNVVLVARDPQQLALLWSKVTPEWVRSHLGHLVKGSIERYALPGPGGMNLVLREALGGGGMASLRNDPLGKTLAHILLEAKLD</sequence>
<dbReference type="PANTHER" id="PTHR47708">
    <property type="match status" value="1"/>
</dbReference>
<dbReference type="InterPro" id="IPR010839">
    <property type="entry name" value="AtuA_N"/>
</dbReference>